<protein>
    <submittedName>
        <fullName evidence="5">DUF4214 domain-containing protein</fullName>
    </submittedName>
</protein>
<dbReference type="EMBL" id="CP042382">
    <property type="protein sequence ID" value="QEA39303.1"/>
    <property type="molecule type" value="Genomic_DNA"/>
</dbReference>
<dbReference type="GO" id="GO:0006508">
    <property type="term" value="P:proteolysis"/>
    <property type="evidence" value="ECO:0007669"/>
    <property type="project" value="InterPro"/>
</dbReference>
<dbReference type="InterPro" id="IPR000834">
    <property type="entry name" value="Peptidase_M14"/>
</dbReference>
<name>A0A5B8SWK8_9GAMM</name>
<evidence type="ECO:0000259" key="4">
    <source>
        <dbReference type="PROSITE" id="PS52035"/>
    </source>
</evidence>
<evidence type="ECO:0000256" key="3">
    <source>
        <dbReference type="PROSITE-ProRule" id="PRU01379"/>
    </source>
</evidence>
<dbReference type="RefSeq" id="WP_147184355.1">
    <property type="nucleotide sequence ID" value="NZ_CP042382.1"/>
</dbReference>
<dbReference type="AlphaFoldDB" id="A0A5B8SWK8"/>
<dbReference type="Pfam" id="PF00246">
    <property type="entry name" value="Peptidase_M14"/>
    <property type="match status" value="1"/>
</dbReference>
<dbReference type="KEGG" id="paur:FGL86_09605"/>
<feature type="domain" description="Peptidase M14" evidence="4">
    <location>
        <begin position="144"/>
        <end position="483"/>
    </location>
</feature>
<evidence type="ECO:0000313" key="5">
    <source>
        <dbReference type="EMBL" id="QEA39303.1"/>
    </source>
</evidence>
<dbReference type="Proteomes" id="UP000321272">
    <property type="component" value="Chromosome"/>
</dbReference>
<dbReference type="PANTHER" id="PTHR11705:SF119">
    <property type="entry name" value="OS02G0119300 PROTEIN"/>
    <property type="match status" value="1"/>
</dbReference>
<keyword evidence="6" id="KW-1185">Reference proteome</keyword>
<organism evidence="5 6">
    <name type="scientific">Pistricoccus aurantiacus</name>
    <dbReference type="NCBI Taxonomy" id="1883414"/>
    <lineage>
        <taxon>Bacteria</taxon>
        <taxon>Pseudomonadati</taxon>
        <taxon>Pseudomonadota</taxon>
        <taxon>Gammaproteobacteria</taxon>
        <taxon>Oceanospirillales</taxon>
        <taxon>Halomonadaceae</taxon>
        <taxon>Pistricoccus</taxon>
    </lineage>
</organism>
<dbReference type="Pfam" id="PF13946">
    <property type="entry name" value="DUF4214"/>
    <property type="match status" value="2"/>
</dbReference>
<gene>
    <name evidence="5" type="ORF">FGL86_09605</name>
</gene>
<dbReference type="Gene3D" id="3.40.630.10">
    <property type="entry name" value="Zn peptidases"/>
    <property type="match status" value="1"/>
</dbReference>
<accession>A0A5B8SWK8</accession>
<dbReference type="InterPro" id="IPR038255">
    <property type="entry name" value="PBS_linker_sf"/>
</dbReference>
<comment type="cofactor">
    <cofactor evidence="1">
        <name>Zn(2+)</name>
        <dbReference type="ChEBI" id="CHEBI:29105"/>
    </cofactor>
</comment>
<reference evidence="5 6" key="1">
    <citation type="submission" date="2019-06" db="EMBL/GenBank/DDBJ databases">
        <title>Genome analyses of bacteria isolated from kimchi.</title>
        <authorList>
            <person name="Lee S."/>
            <person name="Ahn S."/>
            <person name="Roh S."/>
        </authorList>
    </citation>
    <scope>NUCLEOTIDE SEQUENCE [LARGE SCALE GENOMIC DNA]</scope>
    <source>
        <strain evidence="5 6">CBA4606</strain>
    </source>
</reference>
<dbReference type="GO" id="GO:0005615">
    <property type="term" value="C:extracellular space"/>
    <property type="evidence" value="ECO:0007669"/>
    <property type="project" value="TreeGrafter"/>
</dbReference>
<proteinExistence type="inferred from homology"/>
<dbReference type="Gene3D" id="1.10.3130.20">
    <property type="entry name" value="Phycobilisome linker domain"/>
    <property type="match status" value="1"/>
</dbReference>
<dbReference type="PROSITE" id="PS52035">
    <property type="entry name" value="PEPTIDASE_M14"/>
    <property type="match status" value="1"/>
</dbReference>
<dbReference type="SUPFAM" id="SSF53187">
    <property type="entry name" value="Zn-dependent exopeptidases"/>
    <property type="match status" value="1"/>
</dbReference>
<feature type="active site" description="Proton donor/acceptor" evidence="3">
    <location>
        <position position="461"/>
    </location>
</feature>
<comment type="similarity">
    <text evidence="2 3">Belongs to the peptidase M14 family.</text>
</comment>
<dbReference type="GO" id="GO:0008270">
    <property type="term" value="F:zinc ion binding"/>
    <property type="evidence" value="ECO:0007669"/>
    <property type="project" value="InterPro"/>
</dbReference>
<sequence>MYTSTPQQLVQGLYLSLLGRAADPAGLHYWVDELANSSLDVLSERFVNSREFQDNFGDKTPEEFVRLQYYNLFDRNPDKAGLDFWTAQLETGALDRDDLPGAILDGASESDQEAYRAKLSIADYYTSQVPQERYDPEQPLTYPWLHSNAELYADLNRLDERYDTLDLEQVGASLEGNPLYRAEVGHGDKTVMIVTQQHGDEPLGTEASLYLLDFLAGDSEAAREIREEVTVVVMPRVNPDGFARWERQVGGEQDVLDPRRNEANVDLNRSYDPEAGFDPEQAPEAAAVFRVLEEYQPDLLLDYHNQNNYRDAEGDLDTMSIRWATNEAVDPQVSADGQRAALAIAEALEDYDHDQLTLFPGSDNPAIARNGLALEGTPTLLIEQRGLQEMDELAQGLDLDYSALASALTLEGLISMKGVIGAVADDSFEDYDPQLAARIPERSERIQFADLYGDDAYTTPETSPTIPAEEAALVGVATAQEDLIA</sequence>
<evidence type="ECO:0000256" key="1">
    <source>
        <dbReference type="ARBA" id="ARBA00001947"/>
    </source>
</evidence>
<dbReference type="GO" id="GO:0004181">
    <property type="term" value="F:metallocarboxypeptidase activity"/>
    <property type="evidence" value="ECO:0007669"/>
    <property type="project" value="InterPro"/>
</dbReference>
<dbReference type="PANTHER" id="PTHR11705">
    <property type="entry name" value="PROTEASE FAMILY M14 CARBOXYPEPTIDASE A,B"/>
    <property type="match status" value="1"/>
</dbReference>
<dbReference type="InterPro" id="IPR025282">
    <property type="entry name" value="DUF4214"/>
</dbReference>
<evidence type="ECO:0000313" key="6">
    <source>
        <dbReference type="Proteomes" id="UP000321272"/>
    </source>
</evidence>
<dbReference type="SMART" id="SM00631">
    <property type="entry name" value="Zn_pept"/>
    <property type="match status" value="1"/>
</dbReference>
<dbReference type="OrthoDB" id="3347322at2"/>
<evidence type="ECO:0000256" key="2">
    <source>
        <dbReference type="ARBA" id="ARBA00005988"/>
    </source>
</evidence>